<keyword evidence="7" id="KW-1185">Reference proteome</keyword>
<accession>A0A1I7NU28</accession>
<organism evidence="6 7">
    <name type="scientific">Hyphomicrobium facile</name>
    <dbReference type="NCBI Taxonomy" id="51670"/>
    <lineage>
        <taxon>Bacteria</taxon>
        <taxon>Pseudomonadati</taxon>
        <taxon>Pseudomonadota</taxon>
        <taxon>Alphaproteobacteria</taxon>
        <taxon>Hyphomicrobiales</taxon>
        <taxon>Hyphomicrobiaceae</taxon>
        <taxon>Hyphomicrobium</taxon>
    </lineage>
</organism>
<dbReference type="AlphaFoldDB" id="A0A1I7NU28"/>
<evidence type="ECO:0000256" key="2">
    <source>
        <dbReference type="ARBA" id="ARBA00022448"/>
    </source>
</evidence>
<dbReference type="Pfam" id="PF00005">
    <property type="entry name" value="ABC_tran"/>
    <property type="match status" value="1"/>
</dbReference>
<feature type="domain" description="ABC transporter" evidence="5">
    <location>
        <begin position="5"/>
        <end position="241"/>
    </location>
</feature>
<evidence type="ECO:0000256" key="4">
    <source>
        <dbReference type="ARBA" id="ARBA00022840"/>
    </source>
</evidence>
<sequence>MNPILEVQAVSKIYPTDTGSVEALQPTSFKIEPGEFVTLIGPSGCGKTTMLFILAGLEAPTGGYMFVKGRQAVGPGADRGMVFQNYTLYPWLTVTENILFSATLKTSRQGGDELKSAKERCNALLYLMGLEAFANAYPRELSGGMKQRVAIARALLPRPAILLMDEPFGALDAQTREEIQQLTALLSRHEGTTVLMVTHDVDEALFLSTRTLVFSPRPGAIVEDITVPFGDVRTLDLKLAPEFISLKRRMLDLLRHETDRSRNDYLQRLLQAQQPEPPRIHKLRKP</sequence>
<dbReference type="Gene3D" id="3.40.50.300">
    <property type="entry name" value="P-loop containing nucleotide triphosphate hydrolases"/>
    <property type="match status" value="1"/>
</dbReference>
<evidence type="ECO:0000256" key="1">
    <source>
        <dbReference type="ARBA" id="ARBA00005417"/>
    </source>
</evidence>
<dbReference type="PANTHER" id="PTHR42788:SF13">
    <property type="entry name" value="ALIPHATIC SULFONATES IMPORT ATP-BINDING PROTEIN SSUB"/>
    <property type="match status" value="1"/>
</dbReference>
<evidence type="ECO:0000313" key="7">
    <source>
        <dbReference type="Proteomes" id="UP000199423"/>
    </source>
</evidence>
<dbReference type="InterPro" id="IPR017871">
    <property type="entry name" value="ABC_transporter-like_CS"/>
</dbReference>
<evidence type="ECO:0000313" key="6">
    <source>
        <dbReference type="EMBL" id="SFV38161.1"/>
    </source>
</evidence>
<reference evidence="7" key="1">
    <citation type="submission" date="2016-10" db="EMBL/GenBank/DDBJ databases">
        <authorList>
            <person name="Varghese N."/>
            <person name="Submissions S."/>
        </authorList>
    </citation>
    <scope>NUCLEOTIDE SEQUENCE [LARGE SCALE GENOMIC DNA]</scope>
    <source>
        <strain evidence="7">DSM 1565</strain>
    </source>
</reference>
<dbReference type="STRING" id="51670.SAMN04488557_3564"/>
<comment type="similarity">
    <text evidence="1">Belongs to the ABC transporter superfamily.</text>
</comment>
<dbReference type="PANTHER" id="PTHR42788">
    <property type="entry name" value="TAURINE IMPORT ATP-BINDING PROTEIN-RELATED"/>
    <property type="match status" value="1"/>
</dbReference>
<gene>
    <name evidence="6" type="ORF">SAMN04488557_3564</name>
</gene>
<dbReference type="GO" id="GO:0016887">
    <property type="term" value="F:ATP hydrolysis activity"/>
    <property type="evidence" value="ECO:0007669"/>
    <property type="project" value="InterPro"/>
</dbReference>
<evidence type="ECO:0000259" key="5">
    <source>
        <dbReference type="PROSITE" id="PS50893"/>
    </source>
</evidence>
<keyword evidence="4 6" id="KW-0067">ATP-binding</keyword>
<dbReference type="SMART" id="SM00382">
    <property type="entry name" value="AAA"/>
    <property type="match status" value="1"/>
</dbReference>
<dbReference type="PROSITE" id="PS50893">
    <property type="entry name" value="ABC_TRANSPORTER_2"/>
    <property type="match status" value="1"/>
</dbReference>
<dbReference type="RefSeq" id="WP_092869009.1">
    <property type="nucleotide sequence ID" value="NZ_FPCH01000003.1"/>
</dbReference>
<keyword evidence="3" id="KW-0547">Nucleotide-binding</keyword>
<keyword evidence="2" id="KW-0813">Transport</keyword>
<dbReference type="InterPro" id="IPR027417">
    <property type="entry name" value="P-loop_NTPase"/>
</dbReference>
<dbReference type="Proteomes" id="UP000199423">
    <property type="component" value="Unassembled WGS sequence"/>
</dbReference>
<dbReference type="InterPro" id="IPR003439">
    <property type="entry name" value="ABC_transporter-like_ATP-bd"/>
</dbReference>
<dbReference type="InterPro" id="IPR050166">
    <property type="entry name" value="ABC_transporter_ATP-bind"/>
</dbReference>
<evidence type="ECO:0000256" key="3">
    <source>
        <dbReference type="ARBA" id="ARBA00022741"/>
    </source>
</evidence>
<dbReference type="CDD" id="cd03293">
    <property type="entry name" value="ABC_NrtD_SsuB_transporters"/>
    <property type="match status" value="1"/>
</dbReference>
<name>A0A1I7NU28_9HYPH</name>
<dbReference type="GO" id="GO:0005524">
    <property type="term" value="F:ATP binding"/>
    <property type="evidence" value="ECO:0007669"/>
    <property type="project" value="UniProtKB-KW"/>
</dbReference>
<proteinExistence type="inferred from homology"/>
<dbReference type="PROSITE" id="PS00211">
    <property type="entry name" value="ABC_TRANSPORTER_1"/>
    <property type="match status" value="1"/>
</dbReference>
<dbReference type="EMBL" id="FPCH01000003">
    <property type="protein sequence ID" value="SFV38161.1"/>
    <property type="molecule type" value="Genomic_DNA"/>
</dbReference>
<dbReference type="SUPFAM" id="SSF52540">
    <property type="entry name" value="P-loop containing nucleoside triphosphate hydrolases"/>
    <property type="match status" value="1"/>
</dbReference>
<dbReference type="OrthoDB" id="9802264at2"/>
<protein>
    <submittedName>
        <fullName evidence="6">NitT/TauT family transport system ATP-binding protein</fullName>
    </submittedName>
</protein>
<dbReference type="InterPro" id="IPR003593">
    <property type="entry name" value="AAA+_ATPase"/>
</dbReference>